<dbReference type="Proteomes" id="UP001231649">
    <property type="component" value="Chromosome 25"/>
</dbReference>
<gene>
    <name evidence="1" type="ORF">PYW08_010203</name>
</gene>
<sequence>MKISPVAVAICAGLVFGHASSSAVSSCEAKMTAFPIDPVSKCCTHGPKNKIIAGATAQIDQHPWAALIDYELKKGGKKPLCSGTLISGRYVLTGAHCVVGQVEDIGTPTSVRLGEFDFNHEGPDCEIEADSNSYCTEGAVSIEIETTTPHPKYAYPNHPSKWNDIALVRLKKTAPYTDFIRPICLPTKNPETNPPDQSLYVVSWHQKTGNGIKSLYEVPFVNQEKCKLIYNKRKVVLAEGQLCAGGLEGNDACKGDGGGPLVYENNEGLVELFGIVSFGPNPCGQKDFPSVYTNVYVYLDWIKTVIAE</sequence>
<accession>A0ACC2Q6Y0</accession>
<name>A0ACC2Q6Y0_9NEOP</name>
<dbReference type="EMBL" id="CM056801">
    <property type="protein sequence ID" value="KAJ8708821.1"/>
    <property type="molecule type" value="Genomic_DNA"/>
</dbReference>
<reference evidence="1" key="1">
    <citation type="submission" date="2023-03" db="EMBL/GenBank/DDBJ databases">
        <title>Chromosome-level genomes of two armyworms, Mythimna separata and Mythimna loreyi, provide insights into the biosynthesis and reception of sex pheromones.</title>
        <authorList>
            <person name="Zhao H."/>
        </authorList>
    </citation>
    <scope>NUCLEOTIDE SEQUENCE</scope>
    <source>
        <strain evidence="1">BeijingLab</strain>
    </source>
</reference>
<organism evidence="1 2">
    <name type="scientific">Mythimna loreyi</name>
    <dbReference type="NCBI Taxonomy" id="667449"/>
    <lineage>
        <taxon>Eukaryota</taxon>
        <taxon>Metazoa</taxon>
        <taxon>Ecdysozoa</taxon>
        <taxon>Arthropoda</taxon>
        <taxon>Hexapoda</taxon>
        <taxon>Insecta</taxon>
        <taxon>Pterygota</taxon>
        <taxon>Neoptera</taxon>
        <taxon>Endopterygota</taxon>
        <taxon>Lepidoptera</taxon>
        <taxon>Glossata</taxon>
        <taxon>Ditrysia</taxon>
        <taxon>Noctuoidea</taxon>
        <taxon>Noctuidae</taxon>
        <taxon>Noctuinae</taxon>
        <taxon>Hadenini</taxon>
        <taxon>Mythimna</taxon>
    </lineage>
</organism>
<proteinExistence type="predicted"/>
<comment type="caution">
    <text evidence="1">The sequence shown here is derived from an EMBL/GenBank/DDBJ whole genome shotgun (WGS) entry which is preliminary data.</text>
</comment>
<evidence type="ECO:0000313" key="1">
    <source>
        <dbReference type="EMBL" id="KAJ8708821.1"/>
    </source>
</evidence>
<protein>
    <submittedName>
        <fullName evidence="1">Uncharacterized protein</fullName>
    </submittedName>
</protein>
<keyword evidence="2" id="KW-1185">Reference proteome</keyword>
<evidence type="ECO:0000313" key="2">
    <source>
        <dbReference type="Proteomes" id="UP001231649"/>
    </source>
</evidence>